<evidence type="ECO:0000256" key="5">
    <source>
        <dbReference type="ARBA" id="ARBA00022679"/>
    </source>
</evidence>
<dbReference type="SMART" id="SM00388">
    <property type="entry name" value="HisKA"/>
    <property type="match status" value="1"/>
</dbReference>
<keyword evidence="9" id="KW-0812">Transmembrane</keyword>
<evidence type="ECO:0000313" key="13">
    <source>
        <dbReference type="Proteomes" id="UP001230220"/>
    </source>
</evidence>
<dbReference type="SUPFAM" id="SSF158472">
    <property type="entry name" value="HAMP domain-like"/>
    <property type="match status" value="1"/>
</dbReference>
<dbReference type="CDD" id="cd06225">
    <property type="entry name" value="HAMP"/>
    <property type="match status" value="1"/>
</dbReference>
<feature type="domain" description="HAMP" evidence="11">
    <location>
        <begin position="163"/>
        <end position="215"/>
    </location>
</feature>
<dbReference type="InterPro" id="IPR003660">
    <property type="entry name" value="HAMP_dom"/>
</dbReference>
<keyword evidence="5 12" id="KW-0808">Transferase</keyword>
<evidence type="ECO:0000256" key="1">
    <source>
        <dbReference type="ARBA" id="ARBA00000085"/>
    </source>
</evidence>
<dbReference type="Gene3D" id="6.10.340.10">
    <property type="match status" value="1"/>
</dbReference>
<dbReference type="PROSITE" id="PS50885">
    <property type="entry name" value="HAMP"/>
    <property type="match status" value="1"/>
</dbReference>
<dbReference type="CDD" id="cd00082">
    <property type="entry name" value="HisKA"/>
    <property type="match status" value="1"/>
</dbReference>
<dbReference type="RefSeq" id="WP_307409481.1">
    <property type="nucleotide sequence ID" value="NZ_JAUSUR010000005.1"/>
</dbReference>
<keyword evidence="6 12" id="KW-0418">Kinase</keyword>
<comment type="catalytic activity">
    <reaction evidence="1">
        <text>ATP + protein L-histidine = ADP + protein N-phospho-L-histidine.</text>
        <dbReference type="EC" id="2.7.13.3"/>
    </reaction>
</comment>
<dbReference type="Pfam" id="PF00672">
    <property type="entry name" value="HAMP"/>
    <property type="match status" value="1"/>
</dbReference>
<dbReference type="SUPFAM" id="SSF55874">
    <property type="entry name" value="ATPase domain of HSP90 chaperone/DNA topoisomerase II/histidine kinase"/>
    <property type="match status" value="1"/>
</dbReference>
<feature type="coiled-coil region" evidence="8">
    <location>
        <begin position="203"/>
        <end position="234"/>
    </location>
</feature>
<name>A0ABU0E5J2_9FIRM</name>
<dbReference type="InterPro" id="IPR036097">
    <property type="entry name" value="HisK_dim/P_sf"/>
</dbReference>
<evidence type="ECO:0000256" key="3">
    <source>
        <dbReference type="ARBA" id="ARBA00012438"/>
    </source>
</evidence>
<evidence type="ECO:0000259" key="11">
    <source>
        <dbReference type="PROSITE" id="PS50885"/>
    </source>
</evidence>
<dbReference type="InterPro" id="IPR003661">
    <property type="entry name" value="HisK_dim/P_dom"/>
</dbReference>
<feature type="transmembrane region" description="Helical" evidence="9">
    <location>
        <begin position="12"/>
        <end position="36"/>
    </location>
</feature>
<keyword evidence="9" id="KW-1133">Transmembrane helix</keyword>
<dbReference type="SUPFAM" id="SSF47384">
    <property type="entry name" value="Homodimeric domain of signal transducing histidine kinase"/>
    <property type="match status" value="1"/>
</dbReference>
<comment type="subcellular location">
    <subcellularLocation>
        <location evidence="2">Membrane</location>
    </subcellularLocation>
</comment>
<dbReference type="EMBL" id="JAUSUR010000005">
    <property type="protein sequence ID" value="MDQ0362140.1"/>
    <property type="molecule type" value="Genomic_DNA"/>
</dbReference>
<dbReference type="InterPro" id="IPR050351">
    <property type="entry name" value="BphY/WalK/GraS-like"/>
</dbReference>
<evidence type="ECO:0000256" key="4">
    <source>
        <dbReference type="ARBA" id="ARBA00022553"/>
    </source>
</evidence>
<evidence type="ECO:0000256" key="8">
    <source>
        <dbReference type="SAM" id="Coils"/>
    </source>
</evidence>
<keyword evidence="13" id="KW-1185">Reference proteome</keyword>
<gene>
    <name evidence="12" type="ORF">J2S15_002893</name>
</gene>
<dbReference type="PANTHER" id="PTHR45453">
    <property type="entry name" value="PHOSPHATE REGULON SENSOR PROTEIN PHOR"/>
    <property type="match status" value="1"/>
</dbReference>
<dbReference type="Gene3D" id="3.30.565.10">
    <property type="entry name" value="Histidine kinase-like ATPase, C-terminal domain"/>
    <property type="match status" value="1"/>
</dbReference>
<dbReference type="InterPro" id="IPR005467">
    <property type="entry name" value="His_kinase_dom"/>
</dbReference>
<evidence type="ECO:0000256" key="2">
    <source>
        <dbReference type="ARBA" id="ARBA00004370"/>
    </source>
</evidence>
<dbReference type="PANTHER" id="PTHR45453:SF3">
    <property type="entry name" value="HISTIDINE KINASE"/>
    <property type="match status" value="1"/>
</dbReference>
<evidence type="ECO:0000256" key="7">
    <source>
        <dbReference type="ARBA" id="ARBA00023012"/>
    </source>
</evidence>
<keyword evidence="9" id="KW-0472">Membrane</keyword>
<dbReference type="SMART" id="SM00304">
    <property type="entry name" value="HAMP"/>
    <property type="match status" value="1"/>
</dbReference>
<accession>A0ABU0E5J2</accession>
<comment type="caution">
    <text evidence="12">The sequence shown here is derived from an EMBL/GenBank/DDBJ whole genome shotgun (WGS) entry which is preliminary data.</text>
</comment>
<dbReference type="Pfam" id="PF02518">
    <property type="entry name" value="HATPase_c"/>
    <property type="match status" value="1"/>
</dbReference>
<evidence type="ECO:0000259" key="10">
    <source>
        <dbReference type="PROSITE" id="PS50109"/>
    </source>
</evidence>
<dbReference type="Proteomes" id="UP001230220">
    <property type="component" value="Unassembled WGS sequence"/>
</dbReference>
<dbReference type="InterPro" id="IPR004358">
    <property type="entry name" value="Sig_transdc_His_kin-like_C"/>
</dbReference>
<sequence>MKKKIKSSLSAKLFLFLVALLVGISLCILVVVNVAVLNNYKEVSNNRFGENSNELYERLSKYNYEDAKEIITDFCIQNNAVAQLSGEDGELTFGNLESSDQDAVGTSYAYDIKFKDSNNRYALYVMSLNVGESDLETAMKNLTPIIIGGIILISLLAAYVYTKTMVKPIKNVSGIAQKMSELDFSQSIQSNRSDEIGILANSLDAMSTKLDTALNELEIANKNLKQDMNVMSTMNEQRKDFFTAVSHELKTPITILKGQVESMMMGIGDYTNHEKYLPQIMHEIENVEYLVQELLMISKLETIGVGTIEQRSIKELISQSVKEFQPLIDEKELQLIMSEQDFTIDVNTNLFNKVLHNLLGNAVRYSPKKEIITIASYQKNNQKVLSIKNTGISIPKESLSSLFEPFYRIDQSRNKNLGGNGLGLYIVKVILKLHEMQYKIQSDKNSVKFTIILEPTSQK</sequence>
<keyword evidence="4" id="KW-0597">Phosphoprotein</keyword>
<dbReference type="SMART" id="SM00387">
    <property type="entry name" value="HATPase_c"/>
    <property type="match status" value="1"/>
</dbReference>
<keyword evidence="8" id="KW-0175">Coiled coil</keyword>
<dbReference type="PROSITE" id="PS50109">
    <property type="entry name" value="HIS_KIN"/>
    <property type="match status" value="1"/>
</dbReference>
<dbReference type="PRINTS" id="PR00344">
    <property type="entry name" value="BCTRLSENSOR"/>
</dbReference>
<organism evidence="12 13">
    <name type="scientific">Breznakia pachnodae</name>
    <dbReference type="NCBI Taxonomy" id="265178"/>
    <lineage>
        <taxon>Bacteria</taxon>
        <taxon>Bacillati</taxon>
        <taxon>Bacillota</taxon>
        <taxon>Erysipelotrichia</taxon>
        <taxon>Erysipelotrichales</taxon>
        <taxon>Erysipelotrichaceae</taxon>
        <taxon>Breznakia</taxon>
    </lineage>
</organism>
<dbReference type="Gene3D" id="1.10.287.130">
    <property type="match status" value="1"/>
</dbReference>
<reference evidence="12 13" key="1">
    <citation type="submission" date="2023-07" db="EMBL/GenBank/DDBJ databases">
        <title>Genomic Encyclopedia of Type Strains, Phase IV (KMG-IV): sequencing the most valuable type-strain genomes for metagenomic binning, comparative biology and taxonomic classification.</title>
        <authorList>
            <person name="Goeker M."/>
        </authorList>
    </citation>
    <scope>NUCLEOTIDE SEQUENCE [LARGE SCALE GENOMIC DNA]</scope>
    <source>
        <strain evidence="12 13">DSM 16784</strain>
    </source>
</reference>
<proteinExistence type="predicted"/>
<evidence type="ECO:0000256" key="9">
    <source>
        <dbReference type="SAM" id="Phobius"/>
    </source>
</evidence>
<protein>
    <recommendedName>
        <fullName evidence="3">histidine kinase</fullName>
        <ecNumber evidence="3">2.7.13.3</ecNumber>
    </recommendedName>
</protein>
<feature type="transmembrane region" description="Helical" evidence="9">
    <location>
        <begin position="142"/>
        <end position="161"/>
    </location>
</feature>
<dbReference type="EC" id="2.7.13.3" evidence="3"/>
<evidence type="ECO:0000313" key="12">
    <source>
        <dbReference type="EMBL" id="MDQ0362140.1"/>
    </source>
</evidence>
<feature type="domain" description="Histidine kinase" evidence="10">
    <location>
        <begin position="244"/>
        <end position="457"/>
    </location>
</feature>
<evidence type="ECO:0000256" key="6">
    <source>
        <dbReference type="ARBA" id="ARBA00022777"/>
    </source>
</evidence>
<keyword evidence="7" id="KW-0902">Two-component regulatory system</keyword>
<dbReference type="GO" id="GO:0004673">
    <property type="term" value="F:protein histidine kinase activity"/>
    <property type="evidence" value="ECO:0007669"/>
    <property type="project" value="UniProtKB-EC"/>
</dbReference>
<dbReference type="Pfam" id="PF00512">
    <property type="entry name" value="HisKA"/>
    <property type="match status" value="1"/>
</dbReference>
<dbReference type="InterPro" id="IPR036890">
    <property type="entry name" value="HATPase_C_sf"/>
</dbReference>
<dbReference type="InterPro" id="IPR003594">
    <property type="entry name" value="HATPase_dom"/>
</dbReference>